<evidence type="ECO:0000256" key="6">
    <source>
        <dbReference type="ARBA" id="ARBA00022771"/>
    </source>
</evidence>
<dbReference type="SUPFAM" id="SSF53335">
    <property type="entry name" value="S-adenosyl-L-methionine-dependent methyltransferases"/>
    <property type="match status" value="1"/>
</dbReference>
<gene>
    <name evidence="17" type="ORF">ZIOFF_037203</name>
</gene>
<dbReference type="InterPro" id="IPR052035">
    <property type="entry name" value="ZnF_BED_domain_contain"/>
</dbReference>
<dbReference type="Pfam" id="PF14372">
    <property type="entry name" value="hAT-like_RNase-H"/>
    <property type="match status" value="1"/>
</dbReference>
<dbReference type="GO" id="GO:0032259">
    <property type="term" value="P:methylation"/>
    <property type="evidence" value="ECO:0007669"/>
    <property type="project" value="UniProtKB-KW"/>
</dbReference>
<keyword evidence="8" id="KW-0443">Lipid metabolism</keyword>
<dbReference type="Proteomes" id="UP000734854">
    <property type="component" value="Unassembled WGS sequence"/>
</dbReference>
<comment type="subcellular location">
    <subcellularLocation>
        <location evidence="1">Nucleus</location>
    </subcellularLocation>
</comment>
<comment type="similarity">
    <text evidence="14">Belongs to the class I-like SAM-binding methyltransferase superfamily. Erg6/SMT family.</text>
</comment>
<evidence type="ECO:0000256" key="12">
    <source>
        <dbReference type="ARBA" id="ARBA00023221"/>
    </source>
</evidence>
<dbReference type="PANTHER" id="PTHR46481:SF10">
    <property type="entry name" value="ZINC FINGER BED DOMAIN-CONTAINING PROTEIN 39"/>
    <property type="match status" value="1"/>
</dbReference>
<dbReference type="InterPro" id="IPR012337">
    <property type="entry name" value="RNaseH-like_sf"/>
</dbReference>
<dbReference type="Gene3D" id="3.40.50.150">
    <property type="entry name" value="Vaccinia Virus protein VP39"/>
    <property type="match status" value="1"/>
</dbReference>
<evidence type="ECO:0000256" key="8">
    <source>
        <dbReference type="ARBA" id="ARBA00022955"/>
    </source>
</evidence>
<keyword evidence="5" id="KW-0479">Metal-binding</keyword>
<evidence type="ECO:0000256" key="2">
    <source>
        <dbReference type="ARBA" id="ARBA00022603"/>
    </source>
</evidence>
<keyword evidence="9" id="KW-0756">Sterol biosynthesis</keyword>
<evidence type="ECO:0000313" key="17">
    <source>
        <dbReference type="EMBL" id="KAG6504855.1"/>
    </source>
</evidence>
<evidence type="ECO:0000256" key="1">
    <source>
        <dbReference type="ARBA" id="ARBA00004123"/>
    </source>
</evidence>
<dbReference type="SUPFAM" id="SSF140996">
    <property type="entry name" value="Hermes dimerisation domain"/>
    <property type="match status" value="1"/>
</dbReference>
<evidence type="ECO:0000256" key="13">
    <source>
        <dbReference type="ARBA" id="ARBA00023242"/>
    </source>
</evidence>
<dbReference type="PANTHER" id="PTHR46481">
    <property type="entry name" value="ZINC FINGER BED DOMAIN-CONTAINING PROTEIN 4"/>
    <property type="match status" value="1"/>
</dbReference>
<dbReference type="PROSITE" id="PS51685">
    <property type="entry name" value="SAM_MT_ERG6_SMT"/>
    <property type="match status" value="1"/>
</dbReference>
<evidence type="ECO:0000313" key="18">
    <source>
        <dbReference type="Proteomes" id="UP000734854"/>
    </source>
</evidence>
<name>A0A8J5GB81_ZINOF</name>
<evidence type="ECO:0000256" key="5">
    <source>
        <dbReference type="ARBA" id="ARBA00022723"/>
    </source>
</evidence>
<dbReference type="InterPro" id="IPR008906">
    <property type="entry name" value="HATC_C_dom"/>
</dbReference>
<feature type="region of interest" description="Disordered" evidence="15">
    <location>
        <begin position="1011"/>
        <end position="1063"/>
    </location>
</feature>
<keyword evidence="13" id="KW-0539">Nucleus</keyword>
<evidence type="ECO:0000256" key="11">
    <source>
        <dbReference type="ARBA" id="ARBA00023166"/>
    </source>
</evidence>
<protein>
    <recommendedName>
        <fullName evidence="16">SAM-dependent methyltransferase Erg6/SMT-type domain-containing protein</fullName>
    </recommendedName>
</protein>
<keyword evidence="8" id="KW-0444">Lipid biosynthesis</keyword>
<evidence type="ECO:0000256" key="4">
    <source>
        <dbReference type="ARBA" id="ARBA00022691"/>
    </source>
</evidence>
<evidence type="ECO:0000256" key="3">
    <source>
        <dbReference type="ARBA" id="ARBA00022679"/>
    </source>
</evidence>
<dbReference type="EMBL" id="JACMSC010000010">
    <property type="protein sequence ID" value="KAG6504855.1"/>
    <property type="molecule type" value="Genomic_DNA"/>
</dbReference>
<dbReference type="GO" id="GO:0016126">
    <property type="term" value="P:sterol biosynthetic process"/>
    <property type="evidence" value="ECO:0007669"/>
    <property type="project" value="UniProtKB-KW"/>
</dbReference>
<comment type="caution">
    <text evidence="17">The sequence shown here is derived from an EMBL/GenBank/DDBJ whole genome shotgun (WGS) entry which is preliminary data.</text>
</comment>
<accession>A0A8J5GB81</accession>
<dbReference type="InterPro" id="IPR030384">
    <property type="entry name" value="MeTrfase_SMT"/>
</dbReference>
<dbReference type="AlphaFoldDB" id="A0A8J5GB81"/>
<evidence type="ECO:0000256" key="14">
    <source>
        <dbReference type="PROSITE-ProRule" id="PRU01022"/>
    </source>
</evidence>
<dbReference type="Pfam" id="PF05699">
    <property type="entry name" value="Dimer_Tnp_hAT"/>
    <property type="match status" value="1"/>
</dbReference>
<feature type="domain" description="SAM-dependent methyltransferase Erg6/SMT-type" evidence="16">
    <location>
        <begin position="616"/>
        <end position="747"/>
    </location>
</feature>
<dbReference type="GO" id="GO:0046983">
    <property type="term" value="F:protein dimerization activity"/>
    <property type="evidence" value="ECO:0007669"/>
    <property type="project" value="InterPro"/>
</dbReference>
<evidence type="ECO:0000256" key="10">
    <source>
        <dbReference type="ARBA" id="ARBA00023125"/>
    </source>
</evidence>
<dbReference type="GO" id="GO:0003677">
    <property type="term" value="F:DNA binding"/>
    <property type="evidence" value="ECO:0007669"/>
    <property type="project" value="UniProtKB-KW"/>
</dbReference>
<evidence type="ECO:0000256" key="7">
    <source>
        <dbReference type="ARBA" id="ARBA00022833"/>
    </source>
</evidence>
<keyword evidence="4 14" id="KW-0949">S-adenosyl-L-methionine</keyword>
<keyword evidence="8" id="KW-0752">Steroid biosynthesis</keyword>
<dbReference type="SUPFAM" id="SSF53098">
    <property type="entry name" value="Ribonuclease H-like"/>
    <property type="match status" value="1"/>
</dbReference>
<keyword evidence="7" id="KW-0862">Zinc</keyword>
<evidence type="ECO:0000259" key="16">
    <source>
        <dbReference type="PROSITE" id="PS51685"/>
    </source>
</evidence>
<proteinExistence type="inferred from homology"/>
<feature type="compositionally biased region" description="Low complexity" evidence="15">
    <location>
        <begin position="1"/>
        <end position="17"/>
    </location>
</feature>
<keyword evidence="18" id="KW-1185">Reference proteome</keyword>
<sequence>MDASSGSGSSPSTTQPQPHTDTVLSPSKTSIIHEEVVDIGGKRKKVADVWSHAKKIIRRNDKNEVTAVVAICNYCKTEVPAHSKTHGNNGIDGHVKKCKKNPHNVVKSGSSQPILTQSSMNNALTPHIFCQKKLEDKVVAFVVKDEMPFRVVEGAGFVEMMKEAQPRFKIPNRKKITSLVWDLYALEVAKIKSVIGDQRMDKMSTVPMDVPTRWNSTYTMLSVAYKFKKVFGRMAENVQFVEYFEEVDGSEKKKRVGPPMEKDWEKAQVFVNFLKRFHDTTLQLSATKKTTSPLIWEEIVAMRMIIDETILDTTDPSLQEVAKRMESKFKKYWGNLEKVNKLVFLGHILDPRYKLQMIGIHLGDMKLDASKIQSFVDGLKNCLMELYHAYKGNSPLDDINGIDDGDVDKDLMEMYKNDPIKLNYHLKMAQLRKAQKQAEITNEVDKYFSDPFVKWSSSFDILEWWKGNTTAFPVLSKIAKDIFSIPSSTVASENTFSLGRRVVDPFRASLHPKMVEALVCTSDWLRGEEINLYKEPTEDEFNFYKDCEEVVTSKYPHCLIVDAPAYQIKADIEEYEYHQHYLWIKPVQVLTFEAISLYLLFLVKCKLTSCEVQAGFMKMSFSDDTFDVVYAIKATCHAPDVGCYKEIYRVLKPGHDFAAYEWCMTGHYNPSNESHKKAKAEIELGNGLPDVRTTRQCLDALKLAGFEVIWEKDLASDSPVPWYLPLDTSRFSITSFCLTAFGRFITRTMSRHWNLSELPRQEATEFQHSLKRQLRNLWQEEVLQDGDLHANVLLFGEEAFFRSLRKTAIKHHSVVGGCLAREAWAPFDAILERRLLFTVLLLPPPLLLLTDSIVDRHCFHCLCHSVHSLPLVASSRVAPPLHACSRSGRCLPSLPPAASTSSLPRDSATGQARRRLSWLSPLPPAAGVASSGRRRLLQPSPPPAVVAAPFPAAATFSRSRWPHLRQSLLLPTGVDRCHCLRRVLSPPAAITATSRRLRQLRMPLPTLPVGIDTSSSGHRSFPSLPPTPTPTAGVTSSDRRCPRSFRHPPQPIVAASATTDAIG</sequence>
<dbReference type="InterPro" id="IPR025525">
    <property type="entry name" value="hAT-like_transposase_RNase-H"/>
</dbReference>
<keyword evidence="3 14" id="KW-0808">Transferase</keyword>
<feature type="region of interest" description="Disordered" evidence="15">
    <location>
        <begin position="1"/>
        <end position="29"/>
    </location>
</feature>
<keyword evidence="12" id="KW-0753">Steroid metabolism</keyword>
<dbReference type="GO" id="GO:0008757">
    <property type="term" value="F:S-adenosylmethionine-dependent methyltransferase activity"/>
    <property type="evidence" value="ECO:0007669"/>
    <property type="project" value="InterPro"/>
</dbReference>
<evidence type="ECO:0000256" key="9">
    <source>
        <dbReference type="ARBA" id="ARBA00023011"/>
    </source>
</evidence>
<keyword evidence="11" id="KW-1207">Sterol metabolism</keyword>
<dbReference type="Pfam" id="PF08241">
    <property type="entry name" value="Methyltransf_11"/>
    <property type="match status" value="1"/>
</dbReference>
<keyword evidence="2 14" id="KW-0489">Methyltransferase</keyword>
<dbReference type="InterPro" id="IPR029063">
    <property type="entry name" value="SAM-dependent_MTases_sf"/>
</dbReference>
<dbReference type="InterPro" id="IPR013216">
    <property type="entry name" value="Methyltransf_11"/>
</dbReference>
<organism evidence="17 18">
    <name type="scientific">Zingiber officinale</name>
    <name type="common">Ginger</name>
    <name type="synonym">Amomum zingiber</name>
    <dbReference type="NCBI Taxonomy" id="94328"/>
    <lineage>
        <taxon>Eukaryota</taxon>
        <taxon>Viridiplantae</taxon>
        <taxon>Streptophyta</taxon>
        <taxon>Embryophyta</taxon>
        <taxon>Tracheophyta</taxon>
        <taxon>Spermatophyta</taxon>
        <taxon>Magnoliopsida</taxon>
        <taxon>Liliopsida</taxon>
        <taxon>Zingiberales</taxon>
        <taxon>Zingiberaceae</taxon>
        <taxon>Zingiber</taxon>
    </lineage>
</organism>
<keyword evidence="6" id="KW-0863">Zinc-finger</keyword>
<feature type="compositionally biased region" description="Polar residues" evidence="15">
    <location>
        <begin position="18"/>
        <end position="29"/>
    </location>
</feature>
<evidence type="ECO:0000256" key="15">
    <source>
        <dbReference type="SAM" id="MobiDB-lite"/>
    </source>
</evidence>
<keyword evidence="10" id="KW-0238">DNA-binding</keyword>
<reference evidence="17 18" key="1">
    <citation type="submission" date="2020-08" db="EMBL/GenBank/DDBJ databases">
        <title>Plant Genome Project.</title>
        <authorList>
            <person name="Zhang R.-G."/>
        </authorList>
    </citation>
    <scope>NUCLEOTIDE SEQUENCE [LARGE SCALE GENOMIC DNA]</scope>
    <source>
        <tissue evidence="17">Rhizome</tissue>
    </source>
</reference>